<evidence type="ECO:0000313" key="2">
    <source>
        <dbReference type="EMBL" id="PLB55181.1"/>
    </source>
</evidence>
<comment type="caution">
    <text evidence="2">The sequence shown here is derived from an EMBL/GenBank/DDBJ whole genome shotgun (WGS) entry which is preliminary data.</text>
</comment>
<evidence type="ECO:0000256" key="1">
    <source>
        <dbReference type="SAM" id="MobiDB-lite"/>
    </source>
</evidence>
<dbReference type="GeneID" id="36551538"/>
<organism evidence="2 3">
    <name type="scientific">Aspergillus steynii IBT 23096</name>
    <dbReference type="NCBI Taxonomy" id="1392250"/>
    <lineage>
        <taxon>Eukaryota</taxon>
        <taxon>Fungi</taxon>
        <taxon>Dikarya</taxon>
        <taxon>Ascomycota</taxon>
        <taxon>Pezizomycotina</taxon>
        <taxon>Eurotiomycetes</taxon>
        <taxon>Eurotiomycetidae</taxon>
        <taxon>Eurotiales</taxon>
        <taxon>Aspergillaceae</taxon>
        <taxon>Aspergillus</taxon>
        <taxon>Aspergillus subgen. Circumdati</taxon>
    </lineage>
</organism>
<proteinExistence type="predicted"/>
<dbReference type="AlphaFoldDB" id="A0A2I2GQN7"/>
<dbReference type="Proteomes" id="UP000234275">
    <property type="component" value="Unassembled WGS sequence"/>
</dbReference>
<name>A0A2I2GQN7_9EURO</name>
<sequence>MPSHVRYGIETTPSPTHRPRCDALSRNRQRNTAGAVRRRYGKSPARGLLSFGLPSIHRILDSFIPASQQAFCTSTNQSIIKHHSWFIFSIGVACFVWRSIDESSLDLRKIHLSIAPKIPRSLLSRVDLDSLLHNVPIDPLVTSVSHYPRHISRVAVLDFPRIVDVTTTAILDRNHTARAALSLQHCQSPTHADIDFLPRLGCCEANRCPARHPPWSQLIVASRA</sequence>
<evidence type="ECO:0000313" key="3">
    <source>
        <dbReference type="Proteomes" id="UP000234275"/>
    </source>
</evidence>
<dbReference type="RefSeq" id="XP_024710483.1">
    <property type="nucleotide sequence ID" value="XM_024843838.1"/>
</dbReference>
<accession>A0A2I2GQN7</accession>
<keyword evidence="3" id="KW-1185">Reference proteome</keyword>
<gene>
    <name evidence="2" type="ORF">P170DRAFT_35106</name>
</gene>
<reference evidence="2 3" key="1">
    <citation type="submission" date="2016-12" db="EMBL/GenBank/DDBJ databases">
        <title>The genomes of Aspergillus section Nigri reveals drivers in fungal speciation.</title>
        <authorList>
            <consortium name="DOE Joint Genome Institute"/>
            <person name="Vesth T.C."/>
            <person name="Nybo J."/>
            <person name="Theobald S."/>
            <person name="Brandl J."/>
            <person name="Frisvad J.C."/>
            <person name="Nielsen K.F."/>
            <person name="Lyhne E.K."/>
            <person name="Kogle M.E."/>
            <person name="Kuo A."/>
            <person name="Riley R."/>
            <person name="Clum A."/>
            <person name="Nolan M."/>
            <person name="Lipzen A."/>
            <person name="Salamov A."/>
            <person name="Henrissat B."/>
            <person name="Wiebenga A."/>
            <person name="De Vries R.P."/>
            <person name="Grigoriev I.V."/>
            <person name="Mortensen U.H."/>
            <person name="Andersen M.R."/>
            <person name="Baker S.E."/>
        </authorList>
    </citation>
    <scope>NUCLEOTIDE SEQUENCE [LARGE SCALE GENOMIC DNA]</scope>
    <source>
        <strain evidence="2 3">IBT 23096</strain>
    </source>
</reference>
<protein>
    <submittedName>
        <fullName evidence="2">Uncharacterized protein</fullName>
    </submittedName>
</protein>
<dbReference type="EMBL" id="MSFO01000001">
    <property type="protein sequence ID" value="PLB55181.1"/>
    <property type="molecule type" value="Genomic_DNA"/>
</dbReference>
<dbReference type="VEuPathDB" id="FungiDB:P170DRAFT_35106"/>
<feature type="region of interest" description="Disordered" evidence="1">
    <location>
        <begin position="1"/>
        <end position="37"/>
    </location>
</feature>